<keyword evidence="2" id="KW-1185">Reference proteome</keyword>
<organism evidence="1 2">
    <name type="scientific">Winogradskyella flava</name>
    <dbReference type="NCBI Taxonomy" id="1884876"/>
    <lineage>
        <taxon>Bacteria</taxon>
        <taxon>Pseudomonadati</taxon>
        <taxon>Bacteroidota</taxon>
        <taxon>Flavobacteriia</taxon>
        <taxon>Flavobacteriales</taxon>
        <taxon>Flavobacteriaceae</taxon>
        <taxon>Winogradskyella</taxon>
    </lineage>
</organism>
<proteinExistence type="predicted"/>
<gene>
    <name evidence="1" type="ORF">H7F21_12785</name>
</gene>
<dbReference type="Proteomes" id="UP000533900">
    <property type="component" value="Unassembled WGS sequence"/>
</dbReference>
<accession>A0A842IVK5</accession>
<comment type="caution">
    <text evidence="1">The sequence shown here is derived from an EMBL/GenBank/DDBJ whole genome shotgun (WGS) entry which is preliminary data.</text>
</comment>
<dbReference type="AlphaFoldDB" id="A0A842IVK5"/>
<dbReference type="RefSeq" id="WP_185789698.1">
    <property type="nucleotide sequence ID" value="NZ_JACLCP010000004.1"/>
</dbReference>
<sequence length="48" mass="5453">MKNLQFLAVALACFGGLTTQNNYKYTNETEGLKMETDYSSDDQEIRIS</sequence>
<evidence type="ECO:0000313" key="2">
    <source>
        <dbReference type="Proteomes" id="UP000533900"/>
    </source>
</evidence>
<name>A0A842IVK5_9FLAO</name>
<evidence type="ECO:0000313" key="1">
    <source>
        <dbReference type="EMBL" id="MBC2845974.1"/>
    </source>
</evidence>
<reference evidence="1" key="1">
    <citation type="submission" date="2020-08" db="EMBL/GenBank/DDBJ databases">
        <title>Winogradskyella ouciana sp. nov., isolated from the hadal seawater of the Mariana Trench.</title>
        <authorList>
            <person name="He X."/>
        </authorList>
    </citation>
    <scope>NUCLEOTIDE SEQUENCE [LARGE SCALE GENOMIC DNA]</scope>
    <source>
        <strain evidence="1">KCTC 52348</strain>
    </source>
</reference>
<dbReference type="EMBL" id="JACLCP010000004">
    <property type="protein sequence ID" value="MBC2845974.1"/>
    <property type="molecule type" value="Genomic_DNA"/>
</dbReference>
<protein>
    <submittedName>
        <fullName evidence="1">Uncharacterized protein</fullName>
    </submittedName>
</protein>